<feature type="repeat" description="ANK" evidence="3">
    <location>
        <begin position="302"/>
        <end position="334"/>
    </location>
</feature>
<dbReference type="Pfam" id="PF13857">
    <property type="entry name" value="Ank_5"/>
    <property type="match status" value="1"/>
</dbReference>
<dbReference type="KEGG" id="psco:LY89DRAFT_318256"/>
<dbReference type="InterPro" id="IPR036770">
    <property type="entry name" value="Ankyrin_rpt-contain_sf"/>
</dbReference>
<keyword evidence="4" id="KW-0812">Transmembrane</keyword>
<evidence type="ECO:0000256" key="3">
    <source>
        <dbReference type="PROSITE-ProRule" id="PRU00023"/>
    </source>
</evidence>
<feature type="transmembrane region" description="Helical" evidence="4">
    <location>
        <begin position="727"/>
        <end position="747"/>
    </location>
</feature>
<accession>A0A132BB04</accession>
<evidence type="ECO:0000313" key="5">
    <source>
        <dbReference type="EMBL" id="KUJ09024.1"/>
    </source>
</evidence>
<evidence type="ECO:0000256" key="4">
    <source>
        <dbReference type="SAM" id="Phobius"/>
    </source>
</evidence>
<name>A0A132BB04_MOLSC</name>
<dbReference type="PANTHER" id="PTHR24198:SF165">
    <property type="entry name" value="ANKYRIN REPEAT-CONTAINING PROTEIN-RELATED"/>
    <property type="match status" value="1"/>
</dbReference>
<dbReference type="Pfam" id="PF12796">
    <property type="entry name" value="Ank_2"/>
    <property type="match status" value="1"/>
</dbReference>
<keyword evidence="6" id="KW-1185">Reference proteome</keyword>
<dbReference type="InterPro" id="IPR002110">
    <property type="entry name" value="Ankyrin_rpt"/>
</dbReference>
<keyword evidence="4" id="KW-1133">Transmembrane helix</keyword>
<dbReference type="SUPFAM" id="SSF48403">
    <property type="entry name" value="Ankyrin repeat"/>
    <property type="match status" value="1"/>
</dbReference>
<feature type="transmembrane region" description="Helical" evidence="4">
    <location>
        <begin position="697"/>
        <end position="715"/>
    </location>
</feature>
<keyword evidence="1" id="KW-0677">Repeat</keyword>
<dbReference type="RefSeq" id="XP_018063379.1">
    <property type="nucleotide sequence ID" value="XM_018206688.1"/>
</dbReference>
<dbReference type="Gene3D" id="1.25.40.20">
    <property type="entry name" value="Ankyrin repeat-containing domain"/>
    <property type="match status" value="1"/>
</dbReference>
<organism evidence="5 6">
    <name type="scientific">Mollisia scopiformis</name>
    <name type="common">Conifer needle endophyte fungus</name>
    <name type="synonym">Phialocephala scopiformis</name>
    <dbReference type="NCBI Taxonomy" id="149040"/>
    <lineage>
        <taxon>Eukaryota</taxon>
        <taxon>Fungi</taxon>
        <taxon>Dikarya</taxon>
        <taxon>Ascomycota</taxon>
        <taxon>Pezizomycotina</taxon>
        <taxon>Leotiomycetes</taxon>
        <taxon>Helotiales</taxon>
        <taxon>Mollisiaceae</taxon>
        <taxon>Mollisia</taxon>
    </lineage>
</organism>
<sequence>MEYGHTDLSSFWRGASGQIPQSRKSLLRRVIDFDYLSTLTKEERHGLLYAGHAFINAENASKGVPPVYPNTVMVHDVLQSYTNKQAQQHVDEFKELDNDRGRSVLADQGTEEMEEVLEGFAYFYKKWKFTSSIVSLKNCIEMNQVSLARVLLQYYKVSADEDLGHNFNLLHLAAMRNRPIFVPILVACGVGINQKGGNVGFTPLHEAIRAGSSETTVALLDAGADVEMYSDTFSNTAPFSPFELALECPNRSSKTVSLLLSRGAKYGHTTQSLASLETACRHPDILLTLLNHDPSLSRLETRKRTLLHAAVAANRPRSVQILLERGADVNVRDIAGRTPLAALSSINKLGSYVLNANFYVGLPVKHFDHEMWNPKSFDETQSLLIEYGGEEPDDYIYTVGERNMMIAVARYLYCLEHFGTGMLAKLSLSSLVQGLMAGKGVLDPSTMISIMAETLKDQKELAINMLASVHLLATSTQHLPVDSEVLGQKFTAKFKEYLAGWLKFVNWDEMMDLGLAIVRYAQDPVEPQTPLPEGIDDATVQEIFQEIQQASQNGKVMSFKSPESRLVLSWFLNAPVPDDIDAALNCLTSPYVPELAKGRSISEPTRLAFEQLAAAQKALKPGGEWDGIGDFASSFNNFLESIGPASITAPPTQLLPFHHTGNEDMTYQPSFLSDLSPHSLIWVCLPTESRLSRQARIFTPVALIAIFCLLLLWRVRNWIRWLTFSRVVSAILIHFIRDLIVAYPSLIPDITRFAPIIAVTGWLAKGSVWQMLLECHLTYGLFKYIFSEDSKDDLVLNQVRFRLRYGFPDAEPVIISHKSGAEWNYNFLDLYESMWGNYSLANFGIYDWVHRCDAVAALIDQWAAEEEQGLETSKKFWGRGWWFYIESENRWKKFDFLSEGTLPDRGKTMKAFEEIERMVHVKGCPELYQNFRKLFPDITTRDKYRELEELLRDHPDILYVVQGIWID</sequence>
<dbReference type="EMBL" id="KQ947433">
    <property type="protein sequence ID" value="KUJ09024.1"/>
    <property type="molecule type" value="Genomic_DNA"/>
</dbReference>
<gene>
    <name evidence="5" type="ORF">LY89DRAFT_318256</name>
</gene>
<dbReference type="PROSITE" id="PS50088">
    <property type="entry name" value="ANK_REPEAT"/>
    <property type="match status" value="2"/>
</dbReference>
<dbReference type="PROSITE" id="PS50297">
    <property type="entry name" value="ANK_REP_REGION"/>
    <property type="match status" value="2"/>
</dbReference>
<dbReference type="AlphaFoldDB" id="A0A132BB04"/>
<dbReference type="PANTHER" id="PTHR24198">
    <property type="entry name" value="ANKYRIN REPEAT AND PROTEIN KINASE DOMAIN-CONTAINING PROTEIN"/>
    <property type="match status" value="1"/>
</dbReference>
<feature type="repeat" description="ANK" evidence="3">
    <location>
        <begin position="199"/>
        <end position="231"/>
    </location>
</feature>
<proteinExistence type="predicted"/>
<dbReference type="PRINTS" id="PR01415">
    <property type="entry name" value="ANKYRIN"/>
</dbReference>
<evidence type="ECO:0000256" key="1">
    <source>
        <dbReference type="ARBA" id="ARBA00022737"/>
    </source>
</evidence>
<dbReference type="Proteomes" id="UP000070700">
    <property type="component" value="Unassembled WGS sequence"/>
</dbReference>
<dbReference type="SMART" id="SM00248">
    <property type="entry name" value="ANK"/>
    <property type="match status" value="4"/>
</dbReference>
<keyword evidence="2 3" id="KW-0040">ANK repeat</keyword>
<evidence type="ECO:0000256" key="2">
    <source>
        <dbReference type="ARBA" id="ARBA00023043"/>
    </source>
</evidence>
<dbReference type="GeneID" id="28816414"/>
<evidence type="ECO:0000313" key="6">
    <source>
        <dbReference type="Proteomes" id="UP000070700"/>
    </source>
</evidence>
<protein>
    <submittedName>
        <fullName evidence="5">Uncharacterized protein</fullName>
    </submittedName>
</protein>
<dbReference type="OrthoDB" id="341259at2759"/>
<reference evidence="5 6" key="1">
    <citation type="submission" date="2015-10" db="EMBL/GenBank/DDBJ databases">
        <title>Full genome of DAOMC 229536 Phialocephala scopiformis, a fungal endophyte of spruce producing the potent anti-insectan compound rugulosin.</title>
        <authorList>
            <consortium name="DOE Joint Genome Institute"/>
            <person name="Walker A.K."/>
            <person name="Frasz S.L."/>
            <person name="Seifert K.A."/>
            <person name="Miller J.D."/>
            <person name="Mondo S.J."/>
            <person name="Labutti K."/>
            <person name="Lipzen A."/>
            <person name="Dockter R."/>
            <person name="Kennedy M."/>
            <person name="Grigoriev I.V."/>
            <person name="Spatafora J.W."/>
        </authorList>
    </citation>
    <scope>NUCLEOTIDE SEQUENCE [LARGE SCALE GENOMIC DNA]</scope>
    <source>
        <strain evidence="5 6">CBS 120377</strain>
    </source>
</reference>
<dbReference type="InParanoid" id="A0A132BB04"/>
<keyword evidence="4" id="KW-0472">Membrane</keyword>